<dbReference type="EMBL" id="BMKR01000009">
    <property type="protein sequence ID" value="GGF80837.1"/>
    <property type="molecule type" value="Genomic_DNA"/>
</dbReference>
<keyword evidence="2" id="KW-1185">Reference proteome</keyword>
<name>A0A917FHD7_9BACL</name>
<comment type="caution">
    <text evidence="1">The sequence shown here is derived from an EMBL/GenBank/DDBJ whole genome shotgun (WGS) entry which is preliminary data.</text>
</comment>
<sequence>MSAILECSGLIKSYGKNEAVRHLNMTLEENSNFRRQYFACTAFQKGFIRSYENTYNILEIFGSSIS</sequence>
<protein>
    <submittedName>
        <fullName evidence="1">Uncharacterized protein</fullName>
    </submittedName>
</protein>
<dbReference type="Proteomes" id="UP000637643">
    <property type="component" value="Unassembled WGS sequence"/>
</dbReference>
<proteinExistence type="predicted"/>
<organism evidence="1 2">
    <name type="scientific">Paenibacillus albidus</name>
    <dbReference type="NCBI Taxonomy" id="2041023"/>
    <lineage>
        <taxon>Bacteria</taxon>
        <taxon>Bacillati</taxon>
        <taxon>Bacillota</taxon>
        <taxon>Bacilli</taxon>
        <taxon>Bacillales</taxon>
        <taxon>Paenibacillaceae</taxon>
        <taxon>Paenibacillus</taxon>
    </lineage>
</organism>
<dbReference type="AlphaFoldDB" id="A0A917FHD7"/>
<dbReference type="RefSeq" id="WP_189025647.1">
    <property type="nucleotide sequence ID" value="NZ_BMKR01000009.1"/>
</dbReference>
<evidence type="ECO:0000313" key="1">
    <source>
        <dbReference type="EMBL" id="GGF80837.1"/>
    </source>
</evidence>
<reference evidence="1" key="2">
    <citation type="submission" date="2020-09" db="EMBL/GenBank/DDBJ databases">
        <authorList>
            <person name="Sun Q."/>
            <person name="Zhou Y."/>
        </authorList>
    </citation>
    <scope>NUCLEOTIDE SEQUENCE</scope>
    <source>
        <strain evidence="1">CGMCC 1.16134</strain>
    </source>
</reference>
<evidence type="ECO:0000313" key="2">
    <source>
        <dbReference type="Proteomes" id="UP000637643"/>
    </source>
</evidence>
<reference evidence="1" key="1">
    <citation type="journal article" date="2014" name="Int. J. Syst. Evol. Microbiol.">
        <title>Complete genome sequence of Corynebacterium casei LMG S-19264T (=DSM 44701T), isolated from a smear-ripened cheese.</title>
        <authorList>
            <consortium name="US DOE Joint Genome Institute (JGI-PGF)"/>
            <person name="Walter F."/>
            <person name="Albersmeier A."/>
            <person name="Kalinowski J."/>
            <person name="Ruckert C."/>
        </authorList>
    </citation>
    <scope>NUCLEOTIDE SEQUENCE</scope>
    <source>
        <strain evidence="1">CGMCC 1.16134</strain>
    </source>
</reference>
<gene>
    <name evidence="1" type="ORF">GCM10010912_27470</name>
</gene>
<accession>A0A917FHD7</accession>